<reference evidence="1" key="1">
    <citation type="submission" date="2020-08" db="EMBL/GenBank/DDBJ databases">
        <authorList>
            <person name="Cejkova D."/>
            <person name="Kubasova T."/>
            <person name="Jahodarova E."/>
            <person name="Rychlik I."/>
        </authorList>
    </citation>
    <scope>NUCLEOTIDE SEQUENCE</scope>
    <source>
        <strain evidence="1">An559</strain>
    </source>
</reference>
<proteinExistence type="predicted"/>
<evidence type="ECO:0000313" key="1">
    <source>
        <dbReference type="EMBL" id="MBM6921807.1"/>
    </source>
</evidence>
<dbReference type="EMBL" id="JACJKY010000027">
    <property type="protein sequence ID" value="MBM6921807.1"/>
    <property type="molecule type" value="Genomic_DNA"/>
</dbReference>
<gene>
    <name evidence="1" type="ORF">H6A12_11670</name>
</gene>
<reference evidence="1" key="2">
    <citation type="journal article" date="2021" name="Sci. Rep.">
        <title>The distribution of antibiotic resistance genes in chicken gut microbiota commensals.</title>
        <authorList>
            <person name="Juricova H."/>
            <person name="Matiasovicova J."/>
            <person name="Kubasova T."/>
            <person name="Cejkova D."/>
            <person name="Rychlik I."/>
        </authorList>
    </citation>
    <scope>NUCLEOTIDE SEQUENCE</scope>
    <source>
        <strain evidence="1">An559</strain>
    </source>
</reference>
<protein>
    <submittedName>
        <fullName evidence="1">Uncharacterized protein</fullName>
    </submittedName>
</protein>
<name>A0A939BF79_9FIRM</name>
<dbReference type="RefSeq" id="WP_204448110.1">
    <property type="nucleotide sequence ID" value="NZ_JACJKY010000027.1"/>
</dbReference>
<comment type="caution">
    <text evidence="1">The sequence shown here is derived from an EMBL/GenBank/DDBJ whole genome shotgun (WGS) entry which is preliminary data.</text>
</comment>
<evidence type="ECO:0000313" key="2">
    <source>
        <dbReference type="Proteomes" id="UP000774750"/>
    </source>
</evidence>
<sequence length="140" mass="15985">MRKLGSIESFDAFVLGIAGGADVNSTWKGYPLVQFIFRELMHIHELKNDQHKTLLKKYQALVMAGADVTTIVYGSPGDYDNFFDLSRYIVLRLKLLSILLSSRQAKALILQDRWYSGALRELQTELRTLSNQLDEMESVE</sequence>
<dbReference type="AlphaFoldDB" id="A0A939BF79"/>
<keyword evidence="2" id="KW-1185">Reference proteome</keyword>
<organism evidence="1 2">
    <name type="scientific">Merdimmobilis hominis</name>
    <dbReference type="NCBI Taxonomy" id="2897707"/>
    <lineage>
        <taxon>Bacteria</taxon>
        <taxon>Bacillati</taxon>
        <taxon>Bacillota</taxon>
        <taxon>Clostridia</taxon>
        <taxon>Eubacteriales</taxon>
        <taxon>Oscillospiraceae</taxon>
        <taxon>Merdimmobilis</taxon>
    </lineage>
</organism>
<dbReference type="Proteomes" id="UP000774750">
    <property type="component" value="Unassembled WGS sequence"/>
</dbReference>
<accession>A0A939BF79</accession>